<dbReference type="AlphaFoldDB" id="A0AAV4N7A0"/>
<protein>
    <submittedName>
        <fullName evidence="2">Uncharacterized protein</fullName>
    </submittedName>
</protein>
<organism evidence="2 3">
    <name type="scientific">Caerostris extrusa</name>
    <name type="common">Bark spider</name>
    <name type="synonym">Caerostris bankana</name>
    <dbReference type="NCBI Taxonomy" id="172846"/>
    <lineage>
        <taxon>Eukaryota</taxon>
        <taxon>Metazoa</taxon>
        <taxon>Ecdysozoa</taxon>
        <taxon>Arthropoda</taxon>
        <taxon>Chelicerata</taxon>
        <taxon>Arachnida</taxon>
        <taxon>Araneae</taxon>
        <taxon>Araneomorphae</taxon>
        <taxon>Entelegynae</taxon>
        <taxon>Araneoidea</taxon>
        <taxon>Araneidae</taxon>
        <taxon>Caerostris</taxon>
    </lineage>
</organism>
<name>A0AAV4N7A0_CAEEX</name>
<evidence type="ECO:0000256" key="1">
    <source>
        <dbReference type="SAM" id="MobiDB-lite"/>
    </source>
</evidence>
<evidence type="ECO:0000313" key="2">
    <source>
        <dbReference type="EMBL" id="GIX80619.1"/>
    </source>
</evidence>
<comment type="caution">
    <text evidence="2">The sequence shown here is derived from an EMBL/GenBank/DDBJ whole genome shotgun (WGS) entry which is preliminary data.</text>
</comment>
<evidence type="ECO:0000313" key="3">
    <source>
        <dbReference type="Proteomes" id="UP001054945"/>
    </source>
</evidence>
<accession>A0AAV4N7A0</accession>
<dbReference type="Proteomes" id="UP001054945">
    <property type="component" value="Unassembled WGS sequence"/>
</dbReference>
<feature type="region of interest" description="Disordered" evidence="1">
    <location>
        <begin position="1"/>
        <end position="28"/>
    </location>
</feature>
<sequence length="124" mass="14422">MTPESIDYGPRDTPRPPRTHRRSSSGAGDFIFRKGCLEQKKKESPFSKYLRWETLRRLIEGFEEAGEVTGHPRRRMESRLGETRVLSFQFGIKLNFTGLMGRFRAQNCCVIQRNTSEIQVLNSR</sequence>
<proteinExistence type="predicted"/>
<reference evidence="2 3" key="1">
    <citation type="submission" date="2021-06" db="EMBL/GenBank/DDBJ databases">
        <title>Caerostris extrusa draft genome.</title>
        <authorList>
            <person name="Kono N."/>
            <person name="Arakawa K."/>
        </authorList>
    </citation>
    <scope>NUCLEOTIDE SEQUENCE [LARGE SCALE GENOMIC DNA]</scope>
</reference>
<gene>
    <name evidence="2" type="ORF">CEXT_808321</name>
</gene>
<keyword evidence="3" id="KW-1185">Reference proteome</keyword>
<dbReference type="EMBL" id="BPLR01020611">
    <property type="protein sequence ID" value="GIX80619.1"/>
    <property type="molecule type" value="Genomic_DNA"/>
</dbReference>